<dbReference type="EMBL" id="MN813693">
    <property type="protein sequence ID" value="QHB37787.1"/>
    <property type="molecule type" value="Genomic_DNA"/>
</dbReference>
<dbReference type="RefSeq" id="YP_009949996.1">
    <property type="nucleotide sequence ID" value="NC_051586.1"/>
</dbReference>
<evidence type="ECO:0000313" key="1">
    <source>
        <dbReference type="EMBL" id="QHB37787.1"/>
    </source>
</evidence>
<sequence length="80" mass="8715">MGTVRVYATTYRRGDAADNQTHDLGRFPAAPAVGQVIHYSTTGNDDDSLAWHVDRVSWCEGTTSFGTPGEWHLEIALGAH</sequence>
<gene>
    <name evidence="1" type="primary">46</name>
    <name evidence="1" type="ORF">PBI_IMVUBU_46</name>
</gene>
<evidence type="ECO:0000313" key="2">
    <source>
        <dbReference type="Proteomes" id="UP000464404"/>
    </source>
</evidence>
<organism evidence="1 2">
    <name type="scientific">Mycobacterium phage Imvubu</name>
    <dbReference type="NCBI Taxonomy" id="2686233"/>
    <lineage>
        <taxon>Viruses</taxon>
        <taxon>Duplodnaviria</taxon>
        <taxon>Heunggongvirae</taxon>
        <taxon>Uroviricota</taxon>
        <taxon>Caudoviricetes</taxon>
        <taxon>Bclasvirinae</taxon>
        <taxon>Imvubuvirus</taxon>
        <taxon>Imvubuvirus imvubu</taxon>
    </lineage>
</organism>
<dbReference type="KEGG" id="vg:60321406"/>
<dbReference type="GeneID" id="60321406"/>
<keyword evidence="2" id="KW-1185">Reference proteome</keyword>
<protein>
    <submittedName>
        <fullName evidence="1">Uncharacterized protein</fullName>
    </submittedName>
</protein>
<reference evidence="1 2" key="1">
    <citation type="submission" date="2019-12" db="EMBL/GenBank/DDBJ databases">
        <authorList>
            <person name="Garlena R.A."/>
            <person name="Russell D.A."/>
            <person name="Pope W.H."/>
            <person name="Jacobs-Sera D."/>
            <person name="Hatfull G.F."/>
        </authorList>
    </citation>
    <scope>NUCLEOTIDE SEQUENCE [LARGE SCALE GENOMIC DNA]</scope>
</reference>
<proteinExistence type="predicted"/>
<name>A0A6B9L7G6_9CAUD</name>
<accession>A0A6B9L7G6</accession>
<dbReference type="Proteomes" id="UP000464404">
    <property type="component" value="Segment"/>
</dbReference>